<dbReference type="Proteomes" id="UP000230292">
    <property type="component" value="Unassembled WGS sequence"/>
</dbReference>
<evidence type="ECO:0000313" key="3">
    <source>
        <dbReference type="Proteomes" id="UP000230292"/>
    </source>
</evidence>
<evidence type="ECO:0000256" key="1">
    <source>
        <dbReference type="SAM" id="Phobius"/>
    </source>
</evidence>
<keyword evidence="1" id="KW-1133">Transmembrane helix</keyword>
<feature type="transmembrane region" description="Helical" evidence="1">
    <location>
        <begin position="7"/>
        <end position="26"/>
    </location>
</feature>
<proteinExistence type="predicted"/>
<evidence type="ECO:0000313" key="2">
    <source>
        <dbReference type="EMBL" id="PIW36930.1"/>
    </source>
</evidence>
<accession>A0A2M7H3W7</accession>
<organism evidence="2 3">
    <name type="scientific">Candidatus Kerfeldbacteria bacterium CG15_BIG_FIL_POST_REV_8_21_14_020_45_12</name>
    <dbReference type="NCBI Taxonomy" id="2014247"/>
    <lineage>
        <taxon>Bacteria</taxon>
        <taxon>Candidatus Kerfeldiibacteriota</taxon>
    </lineage>
</organism>
<keyword evidence="1" id="KW-0472">Membrane</keyword>
<dbReference type="EMBL" id="PFGC01000037">
    <property type="protein sequence ID" value="PIW36930.1"/>
    <property type="molecule type" value="Genomic_DNA"/>
</dbReference>
<comment type="caution">
    <text evidence="2">The sequence shown here is derived from an EMBL/GenBank/DDBJ whole genome shotgun (WGS) entry which is preliminary data.</text>
</comment>
<protein>
    <submittedName>
        <fullName evidence="2">Uncharacterized protein</fullName>
    </submittedName>
</protein>
<feature type="transmembrane region" description="Helical" evidence="1">
    <location>
        <begin position="32"/>
        <end position="50"/>
    </location>
</feature>
<name>A0A2M7H3W7_9BACT</name>
<sequence length="161" mass="18363">MDIIKYIIGYVFITALIVGLIAVFFMAIAAAFYGFFAIIWGSVSGLLWMFRKPKKPTHVCQMCWSVESFDDPTSATYGCGFCNSELAAQSFYIPADVFFQNNSESDLEEKIVEQIVKIKDVSKETYPNHRAATHAKFHRKNGLKRLNNLLKISRRYYPGKP</sequence>
<keyword evidence="1" id="KW-0812">Transmembrane</keyword>
<dbReference type="AlphaFoldDB" id="A0A2M7H3W7"/>
<reference evidence="2 3" key="1">
    <citation type="submission" date="2017-09" db="EMBL/GenBank/DDBJ databases">
        <title>Depth-based differentiation of microbial function through sediment-hosted aquifers and enrichment of novel symbionts in the deep terrestrial subsurface.</title>
        <authorList>
            <person name="Probst A.J."/>
            <person name="Ladd B."/>
            <person name="Jarett J.K."/>
            <person name="Geller-Mcgrath D.E."/>
            <person name="Sieber C.M."/>
            <person name="Emerson J.B."/>
            <person name="Anantharaman K."/>
            <person name="Thomas B.C."/>
            <person name="Malmstrom R."/>
            <person name="Stieglmeier M."/>
            <person name="Klingl A."/>
            <person name="Woyke T."/>
            <person name="Ryan C.M."/>
            <person name="Banfield J.F."/>
        </authorList>
    </citation>
    <scope>NUCLEOTIDE SEQUENCE [LARGE SCALE GENOMIC DNA]</scope>
    <source>
        <strain evidence="2">CG15_BIG_FIL_POST_REV_8_21_14_020_45_12</strain>
    </source>
</reference>
<gene>
    <name evidence="2" type="ORF">COW24_03155</name>
</gene>